<dbReference type="PANTHER" id="PTHR20855:SF3">
    <property type="entry name" value="LD03007P"/>
    <property type="match status" value="1"/>
</dbReference>
<evidence type="ECO:0000256" key="6">
    <source>
        <dbReference type="SAM" id="Phobius"/>
    </source>
</evidence>
<keyword evidence="8" id="KW-1185">Reference proteome</keyword>
<dbReference type="OrthoDB" id="9813689at2"/>
<keyword evidence="5" id="KW-0862">Zinc</keyword>
<keyword evidence="2 6" id="KW-0812">Transmembrane</keyword>
<feature type="transmembrane region" description="Helical" evidence="6">
    <location>
        <begin position="57"/>
        <end position="77"/>
    </location>
</feature>
<keyword evidence="5" id="KW-0479">Metal-binding</keyword>
<feature type="transmembrane region" description="Helical" evidence="6">
    <location>
        <begin position="202"/>
        <end position="221"/>
    </location>
</feature>
<keyword evidence="3 6" id="KW-1133">Transmembrane helix</keyword>
<keyword evidence="4 6" id="KW-0472">Membrane</keyword>
<name>A0A286G6U3_9PROT</name>
<dbReference type="GO" id="GO:0046872">
    <property type="term" value="F:metal ion binding"/>
    <property type="evidence" value="ECO:0007669"/>
    <property type="project" value="UniProtKB-KW"/>
</dbReference>
<dbReference type="AlphaFoldDB" id="A0A286G6U3"/>
<sequence length="229" mass="24204">MRRPAPFHHSYFPDYTRAERIADAVVHLIGVPLGVLAAVRLLWVAGQNADTPVIASLAVYAAGLIGMLTASALYNLAPVGRAKAMFRRVDHAMIFVMIAGTYTPFVVNALGGGLGTMLAVIVWSGAVTGVVLKIGFPRMSERLSLALYLGLGWVMVVAIEPLAGAVAPTTFWLLVAGGLVYTAGTVLHVWERLPFNNAGWHVAVLGGAACHFAAVILEFGYGRVLPVVG</sequence>
<feature type="transmembrane region" description="Helical" evidence="6">
    <location>
        <begin position="21"/>
        <end position="45"/>
    </location>
</feature>
<comment type="subcellular location">
    <subcellularLocation>
        <location evidence="1">Membrane</location>
        <topology evidence="1">Multi-pass membrane protein</topology>
    </subcellularLocation>
</comment>
<evidence type="ECO:0000256" key="4">
    <source>
        <dbReference type="ARBA" id="ARBA00023136"/>
    </source>
</evidence>
<evidence type="ECO:0000256" key="2">
    <source>
        <dbReference type="ARBA" id="ARBA00022692"/>
    </source>
</evidence>
<evidence type="ECO:0000313" key="8">
    <source>
        <dbReference type="Proteomes" id="UP000219621"/>
    </source>
</evidence>
<evidence type="ECO:0000256" key="1">
    <source>
        <dbReference type="ARBA" id="ARBA00004141"/>
    </source>
</evidence>
<dbReference type="InterPro" id="IPR004254">
    <property type="entry name" value="AdipoR/HlyIII-related"/>
</dbReference>
<dbReference type="Pfam" id="PF03006">
    <property type="entry name" value="HlyIII"/>
    <property type="match status" value="1"/>
</dbReference>
<feature type="transmembrane region" description="Helical" evidence="6">
    <location>
        <begin position="146"/>
        <end position="165"/>
    </location>
</feature>
<feature type="transmembrane region" description="Helical" evidence="6">
    <location>
        <begin position="171"/>
        <end position="190"/>
    </location>
</feature>
<evidence type="ECO:0000256" key="3">
    <source>
        <dbReference type="ARBA" id="ARBA00022989"/>
    </source>
</evidence>
<dbReference type="Proteomes" id="UP000219621">
    <property type="component" value="Unassembled WGS sequence"/>
</dbReference>
<feature type="binding site" evidence="5">
    <location>
        <position position="201"/>
    </location>
    <ligand>
        <name>Zn(2+)</name>
        <dbReference type="ChEBI" id="CHEBI:29105"/>
    </ligand>
</feature>
<dbReference type="PANTHER" id="PTHR20855">
    <property type="entry name" value="ADIPOR/PROGESTIN RECEPTOR-RELATED"/>
    <property type="match status" value="1"/>
</dbReference>
<evidence type="ECO:0000313" key="7">
    <source>
        <dbReference type="EMBL" id="SOD91202.1"/>
    </source>
</evidence>
<organism evidence="7 8">
    <name type="scientific">Caenispirillum bisanense</name>
    <dbReference type="NCBI Taxonomy" id="414052"/>
    <lineage>
        <taxon>Bacteria</taxon>
        <taxon>Pseudomonadati</taxon>
        <taxon>Pseudomonadota</taxon>
        <taxon>Alphaproteobacteria</taxon>
        <taxon>Rhodospirillales</taxon>
        <taxon>Novispirillaceae</taxon>
        <taxon>Caenispirillum</taxon>
    </lineage>
</organism>
<evidence type="ECO:0000256" key="5">
    <source>
        <dbReference type="PIRSR" id="PIRSR604254-1"/>
    </source>
</evidence>
<feature type="transmembrane region" description="Helical" evidence="6">
    <location>
        <begin position="113"/>
        <end position="134"/>
    </location>
</feature>
<proteinExistence type="predicted"/>
<reference evidence="7 8" key="1">
    <citation type="submission" date="2017-09" db="EMBL/GenBank/DDBJ databases">
        <authorList>
            <person name="Ehlers B."/>
            <person name="Leendertz F.H."/>
        </authorList>
    </citation>
    <scope>NUCLEOTIDE SEQUENCE [LARGE SCALE GENOMIC DNA]</scope>
    <source>
        <strain evidence="7 8">USBA 140</strain>
    </source>
</reference>
<feature type="transmembrane region" description="Helical" evidence="6">
    <location>
        <begin position="89"/>
        <end position="107"/>
    </location>
</feature>
<protein>
    <submittedName>
        <fullName evidence="7">Hemolysin III</fullName>
    </submittedName>
</protein>
<gene>
    <name evidence="7" type="ORF">SAMN05421508_101854</name>
</gene>
<dbReference type="GO" id="GO:0016020">
    <property type="term" value="C:membrane"/>
    <property type="evidence" value="ECO:0007669"/>
    <property type="project" value="UniProtKB-SubCell"/>
</dbReference>
<dbReference type="EMBL" id="OCNJ01000001">
    <property type="protein sequence ID" value="SOD91202.1"/>
    <property type="molecule type" value="Genomic_DNA"/>
</dbReference>
<accession>A0A286G6U3</accession>
<dbReference type="RefSeq" id="WP_097277705.1">
    <property type="nucleotide sequence ID" value="NZ_OCNJ01000001.1"/>
</dbReference>